<keyword evidence="2" id="KW-1185">Reference proteome</keyword>
<accession>A0AC61MWH6</accession>
<name>A0AC61MWH6_9FIRM</name>
<gene>
    <name evidence="1" type="ORF">JYE49_14905</name>
</gene>
<proteinExistence type="predicted"/>
<dbReference type="Proteomes" id="UP000682782">
    <property type="component" value="Chromosome"/>
</dbReference>
<sequence length="201" mass="22795">MKTDKITVSSQEARMGAALEQAEKVAAYKGLKMKDALHLRLLTEEMMGLMRSITGEREGIFWIEDEDGEYRLHLQVRTLLNSEEREQLLAVSSSGKNESAKGIMGRIRDFFDWGSDEDLATYTSPLLLPDAFEYTSSPALDWEWSMARYENALSSRLELDAKDVREAWDELEKSVVSHVADDIKVSIRSGTVEMIIIKKLA</sequence>
<evidence type="ECO:0000313" key="1">
    <source>
        <dbReference type="EMBL" id="QUC67100.1"/>
    </source>
</evidence>
<dbReference type="EMBL" id="CP068393">
    <property type="protein sequence ID" value="QUC67100.1"/>
    <property type="molecule type" value="Genomic_DNA"/>
</dbReference>
<organism evidence="1 2">
    <name type="scientific">Aristaeella hokkaidonensis</name>
    <dbReference type="NCBI Taxonomy" id="3046382"/>
    <lineage>
        <taxon>Bacteria</taxon>
        <taxon>Bacillati</taxon>
        <taxon>Bacillota</taxon>
        <taxon>Clostridia</taxon>
        <taxon>Eubacteriales</taxon>
        <taxon>Aristaeellaceae</taxon>
        <taxon>Aristaeella</taxon>
    </lineage>
</organism>
<reference evidence="1" key="1">
    <citation type="submission" date="2021-01" db="EMBL/GenBank/DDBJ databases">
        <title>Complete genome sequence of Clostridiales bacterium R-7.</title>
        <authorList>
            <person name="Mahoney-Kurpe S.C."/>
            <person name="Palevich N."/>
            <person name="Koike S."/>
            <person name="Moon C.D."/>
            <person name="Attwood G.T."/>
        </authorList>
    </citation>
    <scope>NUCLEOTIDE SEQUENCE</scope>
    <source>
        <strain evidence="1">R-7</strain>
    </source>
</reference>
<evidence type="ECO:0000313" key="2">
    <source>
        <dbReference type="Proteomes" id="UP000682782"/>
    </source>
</evidence>
<protein>
    <submittedName>
        <fullName evidence="1">Uncharacterized protein</fullName>
    </submittedName>
</protein>